<dbReference type="InterPro" id="IPR011681">
    <property type="entry name" value="GcrA"/>
</dbReference>
<dbReference type="EMBL" id="MT143987">
    <property type="protein sequence ID" value="QJA45214.1"/>
    <property type="molecule type" value="Genomic_DNA"/>
</dbReference>
<evidence type="ECO:0000313" key="4">
    <source>
        <dbReference type="EMBL" id="QJI04858.1"/>
    </source>
</evidence>
<evidence type="ECO:0000313" key="3">
    <source>
        <dbReference type="EMBL" id="QJA67793.1"/>
    </source>
</evidence>
<dbReference type="Pfam" id="PF07750">
    <property type="entry name" value="GcrA"/>
    <property type="match status" value="1"/>
</dbReference>
<gene>
    <name evidence="4" type="ORF">MM415A00124_0033</name>
    <name evidence="3" type="ORF">MM415B00156_0033</name>
    <name evidence="2" type="ORF">TM448A00198_0029</name>
</gene>
<feature type="region of interest" description="Disordered" evidence="1">
    <location>
        <begin position="99"/>
        <end position="136"/>
    </location>
</feature>
<proteinExistence type="predicted"/>
<sequence length="237" mass="26078">MSVIDRIDRAKFTQLWNQSVGIASMAKTLRIGQTTVRNARKAFGLADRATAPTIHPAETVEKVRVLWVAGKSATEIAAKFGHGWTRNMVMSIVYRNKMSEAQRTKTSQTKPRVKKAPKPRPANPEPKLGVPFPTLSPEKADEVRATRAAAGRQAITGMDAVANDNAVPLMERKFGQCAWPVGTPEQPRDQLACGAATYQGIDNCSYCVTHAKRAYARDVTQPKPKDNIVRAVRRWAA</sequence>
<organism evidence="2">
    <name type="scientific">viral metagenome</name>
    <dbReference type="NCBI Taxonomy" id="1070528"/>
    <lineage>
        <taxon>unclassified sequences</taxon>
        <taxon>metagenomes</taxon>
        <taxon>organismal metagenomes</taxon>
    </lineage>
</organism>
<dbReference type="EMBL" id="MT145191">
    <property type="protein sequence ID" value="QJI04858.1"/>
    <property type="molecule type" value="Genomic_DNA"/>
</dbReference>
<protein>
    <submittedName>
        <fullName evidence="2">Putative cell cycle regulator</fullName>
    </submittedName>
</protein>
<accession>A0A6H1ZCD7</accession>
<reference evidence="2" key="1">
    <citation type="submission" date="2020-03" db="EMBL/GenBank/DDBJ databases">
        <title>The deep terrestrial virosphere.</title>
        <authorList>
            <person name="Holmfeldt K."/>
            <person name="Nilsson E."/>
            <person name="Simone D."/>
            <person name="Lopez-Fernandez M."/>
            <person name="Wu X."/>
            <person name="de Brujin I."/>
            <person name="Lundin D."/>
            <person name="Andersson A."/>
            <person name="Bertilsson S."/>
            <person name="Dopson M."/>
        </authorList>
    </citation>
    <scope>NUCLEOTIDE SEQUENCE</scope>
    <source>
        <strain evidence="4">MM415A00124</strain>
        <strain evidence="3">MM415B00156</strain>
        <strain evidence="2">TM448A00198</strain>
    </source>
</reference>
<evidence type="ECO:0000256" key="1">
    <source>
        <dbReference type="SAM" id="MobiDB-lite"/>
    </source>
</evidence>
<dbReference type="EMBL" id="MT141576">
    <property type="protein sequence ID" value="QJA67793.1"/>
    <property type="molecule type" value="Genomic_DNA"/>
</dbReference>
<dbReference type="AlphaFoldDB" id="A0A6H1ZCD7"/>
<name>A0A6H1ZCD7_9ZZZZ</name>
<evidence type="ECO:0000313" key="2">
    <source>
        <dbReference type="EMBL" id="QJA45214.1"/>
    </source>
</evidence>